<dbReference type="PROSITE" id="PS51197">
    <property type="entry name" value="HTH_RRF2_2"/>
    <property type="match status" value="1"/>
</dbReference>
<dbReference type="RefSeq" id="WP_075885212.1">
    <property type="nucleotide sequence ID" value="NZ_CAMNXC010000148.1"/>
</dbReference>
<comment type="caution">
    <text evidence="1">The sequence shown here is derived from an EMBL/GenBank/DDBJ whole genome shotgun (WGS) entry which is preliminary data.</text>
</comment>
<dbReference type="GO" id="GO:0003700">
    <property type="term" value="F:DNA-binding transcription factor activity"/>
    <property type="evidence" value="ECO:0007669"/>
    <property type="project" value="TreeGrafter"/>
</dbReference>
<dbReference type="PANTHER" id="PTHR33221:SF15">
    <property type="entry name" value="HTH-TYPE TRANSCRIPTIONAL REGULATOR YWGB-RELATED"/>
    <property type="match status" value="1"/>
</dbReference>
<proteinExistence type="predicted"/>
<accession>A0A1Q9YKX5</accession>
<dbReference type="AlphaFoldDB" id="A0A1Q9YKX5"/>
<dbReference type="Gene3D" id="1.10.10.10">
    <property type="entry name" value="Winged helix-like DNA-binding domain superfamily/Winged helix DNA-binding domain"/>
    <property type="match status" value="1"/>
</dbReference>
<dbReference type="InterPro" id="IPR036388">
    <property type="entry name" value="WH-like_DNA-bd_sf"/>
</dbReference>
<dbReference type="Pfam" id="PF02082">
    <property type="entry name" value="Rrf2"/>
    <property type="match status" value="1"/>
</dbReference>
<gene>
    <name evidence="1" type="ORF">BO223_05085</name>
</gene>
<dbReference type="SUPFAM" id="SSF46785">
    <property type="entry name" value="Winged helix' DNA-binding domain"/>
    <property type="match status" value="1"/>
</dbReference>
<reference evidence="1 2" key="1">
    <citation type="submission" date="2016-11" db="EMBL/GenBank/DDBJ databases">
        <title>Description of two novel members of the family Erysipelotrichaceae: Ileibacterium lipovorans gen. nov., sp. nov. and Dubosiella newyorkensis, gen. nov., sp. nov.</title>
        <authorList>
            <person name="Cox L.M."/>
            <person name="Sohn J."/>
            <person name="Tyrrell K.L."/>
            <person name="Citron D.M."/>
            <person name="Lawson P.A."/>
            <person name="Patel N.B."/>
            <person name="Iizumi T."/>
            <person name="Perez-Perez G.I."/>
            <person name="Goldstein E.J."/>
            <person name="Blaser M.J."/>
        </authorList>
    </citation>
    <scope>NUCLEOTIDE SEQUENCE [LARGE SCALE GENOMIC DNA]</scope>
    <source>
        <strain evidence="1 2">NYU-BL-K8</strain>
    </source>
</reference>
<dbReference type="InterPro" id="IPR036390">
    <property type="entry name" value="WH_DNA-bd_sf"/>
</dbReference>
<dbReference type="InterPro" id="IPR000944">
    <property type="entry name" value="Tscrpt_reg_Rrf2"/>
</dbReference>
<dbReference type="GO" id="GO:0005829">
    <property type="term" value="C:cytosol"/>
    <property type="evidence" value="ECO:0007669"/>
    <property type="project" value="TreeGrafter"/>
</dbReference>
<sequence length="150" mass="16470">MQVSTKFTIAIHILAATQYFQSRQKVTGDLLAASIGSNPALVRKLLSNLKKAGLIQTKPGIGGITIARDLDDVTFLDVYNAVETNKETLFHFHEGLHPDCPVASNIHAALDDRLDRIQREFEESLRQVTVGEVTRELTGKIQTAQKTGGD</sequence>
<evidence type="ECO:0000313" key="1">
    <source>
        <dbReference type="EMBL" id="OLU45471.1"/>
    </source>
</evidence>
<protein>
    <submittedName>
        <fullName evidence="1">Transcriptional regulator</fullName>
    </submittedName>
</protein>
<dbReference type="PANTHER" id="PTHR33221">
    <property type="entry name" value="WINGED HELIX-TURN-HELIX TRANSCRIPTIONAL REGULATOR, RRF2 FAMILY"/>
    <property type="match status" value="1"/>
</dbReference>
<name>A0A1Q9YKX5_9FIRM</name>
<dbReference type="Proteomes" id="UP000186758">
    <property type="component" value="Unassembled WGS sequence"/>
</dbReference>
<evidence type="ECO:0000313" key="2">
    <source>
        <dbReference type="Proteomes" id="UP000186758"/>
    </source>
</evidence>
<dbReference type="EMBL" id="MPJZ01000050">
    <property type="protein sequence ID" value="OLU45471.1"/>
    <property type="molecule type" value="Genomic_DNA"/>
</dbReference>
<organism evidence="1 2">
    <name type="scientific">Faecalibaculum rodentium</name>
    <dbReference type="NCBI Taxonomy" id="1702221"/>
    <lineage>
        <taxon>Bacteria</taxon>
        <taxon>Bacillati</taxon>
        <taxon>Bacillota</taxon>
        <taxon>Erysipelotrichia</taxon>
        <taxon>Erysipelotrichales</taxon>
        <taxon>Erysipelotrichaceae</taxon>
        <taxon>Faecalibaculum</taxon>
    </lineage>
</organism>